<comment type="catalytic activity">
    <reaction evidence="7">
        <text>arsenic triglutathione + 2 [thioredoxin]-dithiol + 2 S-adenosyl-L-methionine + H2O = dimethylarsinous acid + 2 [thioredoxin]-disulfide + 3 glutathione + 2 S-adenosyl-L-homocysteine + 2 H(+)</text>
        <dbReference type="Rhea" id="RHEA:69464"/>
        <dbReference type="Rhea" id="RHEA-COMP:10698"/>
        <dbReference type="Rhea" id="RHEA-COMP:10700"/>
        <dbReference type="ChEBI" id="CHEBI:15377"/>
        <dbReference type="ChEBI" id="CHEBI:15378"/>
        <dbReference type="ChEBI" id="CHEBI:23808"/>
        <dbReference type="ChEBI" id="CHEBI:29950"/>
        <dbReference type="ChEBI" id="CHEBI:50058"/>
        <dbReference type="ChEBI" id="CHEBI:57856"/>
        <dbReference type="ChEBI" id="CHEBI:57925"/>
        <dbReference type="ChEBI" id="CHEBI:59789"/>
        <dbReference type="ChEBI" id="CHEBI:183640"/>
        <dbReference type="EC" id="2.1.1.137"/>
    </reaction>
</comment>
<feature type="domain" description="Methyltransferase" evidence="9">
    <location>
        <begin position="76"/>
        <end position="219"/>
    </location>
</feature>
<comment type="catalytic activity">
    <reaction evidence="8">
        <text>arsenic triglutathione + 3 [thioredoxin]-dithiol + 3 S-adenosyl-L-methionine = trimethylarsine + 3 [thioredoxin]-disulfide + 3 glutathione + 3 S-adenosyl-L-homocysteine + 3 H(+)</text>
        <dbReference type="Rhea" id="RHEA:69432"/>
        <dbReference type="Rhea" id="RHEA-COMP:10698"/>
        <dbReference type="Rhea" id="RHEA-COMP:10700"/>
        <dbReference type="ChEBI" id="CHEBI:15378"/>
        <dbReference type="ChEBI" id="CHEBI:27130"/>
        <dbReference type="ChEBI" id="CHEBI:29950"/>
        <dbReference type="ChEBI" id="CHEBI:50058"/>
        <dbReference type="ChEBI" id="CHEBI:57856"/>
        <dbReference type="ChEBI" id="CHEBI:57925"/>
        <dbReference type="ChEBI" id="CHEBI:59789"/>
        <dbReference type="ChEBI" id="CHEBI:183640"/>
        <dbReference type="EC" id="2.1.1.137"/>
    </reaction>
</comment>
<dbReference type="InterPro" id="IPR026669">
    <property type="entry name" value="Arsenite_MeTrfase-like"/>
</dbReference>
<dbReference type="RefSeq" id="WP_087648254.1">
    <property type="nucleotide sequence ID" value="NZ_FCON02000110.1"/>
</dbReference>
<dbReference type="InterPro" id="IPR029063">
    <property type="entry name" value="SAM-dependent_MTases_sf"/>
</dbReference>
<evidence type="ECO:0000313" key="10">
    <source>
        <dbReference type="EMBL" id="SAL81859.1"/>
    </source>
</evidence>
<dbReference type="GO" id="GO:0030791">
    <property type="term" value="F:arsenite methyltransferase activity"/>
    <property type="evidence" value="ECO:0007669"/>
    <property type="project" value="UniProtKB-EC"/>
</dbReference>
<evidence type="ECO:0000256" key="3">
    <source>
        <dbReference type="ARBA" id="ARBA00034487"/>
    </source>
</evidence>
<evidence type="ECO:0000256" key="1">
    <source>
        <dbReference type="ARBA" id="ARBA00022679"/>
    </source>
</evidence>
<dbReference type="SUPFAM" id="SSF53335">
    <property type="entry name" value="S-adenosyl-L-methionine-dependent methyltransferases"/>
    <property type="match status" value="1"/>
</dbReference>
<dbReference type="InterPro" id="IPR025714">
    <property type="entry name" value="Methyltranfer_dom"/>
</dbReference>
<proteinExistence type="inferred from homology"/>
<comment type="caution">
    <text evidence="10">The sequence shown here is derived from an EMBL/GenBank/DDBJ whole genome shotgun (WGS) entry which is preliminary data.</text>
</comment>
<evidence type="ECO:0000313" key="11">
    <source>
        <dbReference type="Proteomes" id="UP000054770"/>
    </source>
</evidence>
<dbReference type="Proteomes" id="UP000054770">
    <property type="component" value="Unassembled WGS sequence"/>
</dbReference>
<evidence type="ECO:0000256" key="2">
    <source>
        <dbReference type="ARBA" id="ARBA00022691"/>
    </source>
</evidence>
<accession>A0A158KM79</accession>
<evidence type="ECO:0000256" key="7">
    <source>
        <dbReference type="ARBA" id="ARBA00047943"/>
    </source>
</evidence>
<organism evidence="10 11">
    <name type="scientific">Caballeronia choica</name>
    <dbReference type="NCBI Taxonomy" id="326476"/>
    <lineage>
        <taxon>Bacteria</taxon>
        <taxon>Pseudomonadati</taxon>
        <taxon>Pseudomonadota</taxon>
        <taxon>Betaproteobacteria</taxon>
        <taxon>Burkholderiales</taxon>
        <taxon>Burkholderiaceae</taxon>
        <taxon>Caballeronia</taxon>
    </lineage>
</organism>
<evidence type="ECO:0000256" key="5">
    <source>
        <dbReference type="ARBA" id="ARBA00034545"/>
    </source>
</evidence>
<evidence type="ECO:0000256" key="8">
    <source>
        <dbReference type="ARBA" id="ARBA00048428"/>
    </source>
</evidence>
<evidence type="ECO:0000256" key="6">
    <source>
        <dbReference type="ARBA" id="ARBA00047941"/>
    </source>
</evidence>
<reference evidence="10" key="1">
    <citation type="submission" date="2016-01" db="EMBL/GenBank/DDBJ databases">
        <authorList>
            <person name="Peeters C."/>
        </authorList>
    </citation>
    <scope>NUCLEOTIDE SEQUENCE [LARGE SCALE GENOMIC DNA]</scope>
    <source>
        <strain evidence="10">LMG 22940</strain>
    </source>
</reference>
<dbReference type="PANTHER" id="PTHR43675">
    <property type="entry name" value="ARSENITE METHYLTRANSFERASE"/>
    <property type="match status" value="1"/>
</dbReference>
<dbReference type="OrthoDB" id="9777638at2"/>
<dbReference type="PANTHER" id="PTHR43675:SF8">
    <property type="entry name" value="ARSENITE METHYLTRANSFERASE"/>
    <property type="match status" value="1"/>
</dbReference>
<dbReference type="EC" id="2.1.1.137" evidence="4"/>
<gene>
    <name evidence="10" type="ORF">AWB68_06291</name>
</gene>
<comment type="catalytic activity">
    <reaction evidence="6">
        <text>arsenic triglutathione + [thioredoxin]-dithiol + S-adenosyl-L-methionine + 2 H2O = methylarsonous acid + [thioredoxin]-disulfide + 3 glutathione + S-adenosyl-L-homocysteine + H(+)</text>
        <dbReference type="Rhea" id="RHEA:69460"/>
        <dbReference type="Rhea" id="RHEA-COMP:10698"/>
        <dbReference type="Rhea" id="RHEA-COMP:10700"/>
        <dbReference type="ChEBI" id="CHEBI:15377"/>
        <dbReference type="ChEBI" id="CHEBI:15378"/>
        <dbReference type="ChEBI" id="CHEBI:17826"/>
        <dbReference type="ChEBI" id="CHEBI:29950"/>
        <dbReference type="ChEBI" id="CHEBI:50058"/>
        <dbReference type="ChEBI" id="CHEBI:57856"/>
        <dbReference type="ChEBI" id="CHEBI:57925"/>
        <dbReference type="ChEBI" id="CHEBI:59789"/>
        <dbReference type="ChEBI" id="CHEBI:183640"/>
        <dbReference type="EC" id="2.1.1.137"/>
    </reaction>
</comment>
<keyword evidence="11" id="KW-1185">Reference proteome</keyword>
<dbReference type="AlphaFoldDB" id="A0A158KM79"/>
<dbReference type="Pfam" id="PF13847">
    <property type="entry name" value="Methyltransf_31"/>
    <property type="match status" value="1"/>
</dbReference>
<sequence>MAIASPAGFDVAALRTQVLATYDRVARDPTGEFHFHRGPRYAADYLHYDADELASLPAQCTACFAGVGNPLRIGPIHPGETVLDHACGAGMDLLLAARRVGPAGHAFGVDMTPAMREVASSAAAEAGLGAIVTIRAGLFEQLPINDESVDVVISNGVVNLAPDKSRVFAEIHRVLRPGGRLYMADVVVQRELKNEVRSNPDLWAACIAGALPEPELAEIAQAFGFRGPRITERFDCFRDTTAQAKVAGDLHVQAVNFLAFK</sequence>
<dbReference type="EMBL" id="FCON02000110">
    <property type="protein sequence ID" value="SAL81859.1"/>
    <property type="molecule type" value="Genomic_DNA"/>
</dbReference>
<evidence type="ECO:0000259" key="9">
    <source>
        <dbReference type="Pfam" id="PF13847"/>
    </source>
</evidence>
<protein>
    <recommendedName>
        <fullName evidence="5">Arsenite methyltransferase</fullName>
        <ecNumber evidence="4">2.1.1.137</ecNumber>
    </recommendedName>
</protein>
<keyword evidence="1" id="KW-0808">Transferase</keyword>
<dbReference type="Gene3D" id="3.40.50.150">
    <property type="entry name" value="Vaccinia Virus protein VP39"/>
    <property type="match status" value="1"/>
</dbReference>
<keyword evidence="2" id="KW-0949">S-adenosyl-L-methionine</keyword>
<comment type="similarity">
    <text evidence="3">Belongs to the methyltransferase superfamily. Arsenite methyltransferase family.</text>
</comment>
<name>A0A158KM79_9BURK</name>
<dbReference type="CDD" id="cd02440">
    <property type="entry name" value="AdoMet_MTases"/>
    <property type="match status" value="1"/>
</dbReference>
<evidence type="ECO:0000256" key="4">
    <source>
        <dbReference type="ARBA" id="ARBA00034521"/>
    </source>
</evidence>